<keyword evidence="1 2" id="KW-0238">DNA-binding</keyword>
<dbReference type="PROSITE" id="PS50935">
    <property type="entry name" value="SSB"/>
    <property type="match status" value="1"/>
</dbReference>
<dbReference type="CDD" id="cd04496">
    <property type="entry name" value="SSB_OBF"/>
    <property type="match status" value="1"/>
</dbReference>
<keyword evidence="4" id="KW-1185">Reference proteome</keyword>
<dbReference type="EMBL" id="KQ965777">
    <property type="protein sequence ID" value="KXS13488.1"/>
    <property type="molecule type" value="Genomic_DNA"/>
</dbReference>
<dbReference type="InterPro" id="IPR000424">
    <property type="entry name" value="Primosome_PriB/ssb"/>
</dbReference>
<proteinExistence type="predicted"/>
<dbReference type="OrthoDB" id="1078367at2759"/>
<name>A0A139A9W9_GONPJ</name>
<gene>
    <name evidence="3" type="ORF">M427DRAFT_58543</name>
</gene>
<dbReference type="Gene3D" id="2.40.50.140">
    <property type="entry name" value="Nucleic acid-binding proteins"/>
    <property type="match status" value="1"/>
</dbReference>
<dbReference type="GO" id="GO:0006260">
    <property type="term" value="P:DNA replication"/>
    <property type="evidence" value="ECO:0007669"/>
    <property type="project" value="InterPro"/>
</dbReference>
<evidence type="ECO:0000256" key="2">
    <source>
        <dbReference type="PROSITE-ProRule" id="PRU00252"/>
    </source>
</evidence>
<dbReference type="InterPro" id="IPR011344">
    <property type="entry name" value="ssDNA-bd"/>
</dbReference>
<dbReference type="PANTHER" id="PTHR10302">
    <property type="entry name" value="SINGLE-STRANDED DNA-BINDING PROTEIN"/>
    <property type="match status" value="1"/>
</dbReference>
<protein>
    <submittedName>
        <fullName evidence="3">Nucleic acid-binding protein</fullName>
    </submittedName>
</protein>
<dbReference type="Proteomes" id="UP000070544">
    <property type="component" value="Unassembled WGS sequence"/>
</dbReference>
<reference evidence="3 4" key="1">
    <citation type="journal article" date="2015" name="Genome Biol. Evol.">
        <title>Phylogenomic analyses indicate that early fungi evolved digesting cell walls of algal ancestors of land plants.</title>
        <authorList>
            <person name="Chang Y."/>
            <person name="Wang S."/>
            <person name="Sekimoto S."/>
            <person name="Aerts A.L."/>
            <person name="Choi C."/>
            <person name="Clum A."/>
            <person name="LaButti K.M."/>
            <person name="Lindquist E.A."/>
            <person name="Yee Ngan C."/>
            <person name="Ohm R.A."/>
            <person name="Salamov A.A."/>
            <person name="Grigoriev I.V."/>
            <person name="Spatafora J.W."/>
            <person name="Berbee M.L."/>
        </authorList>
    </citation>
    <scope>NUCLEOTIDE SEQUENCE [LARGE SCALE GENOMIC DNA]</scope>
    <source>
        <strain evidence="3 4">JEL478</strain>
    </source>
</reference>
<evidence type="ECO:0000313" key="4">
    <source>
        <dbReference type="Proteomes" id="UP000070544"/>
    </source>
</evidence>
<evidence type="ECO:0000313" key="3">
    <source>
        <dbReference type="EMBL" id="KXS13488.1"/>
    </source>
</evidence>
<dbReference type="GO" id="GO:0003697">
    <property type="term" value="F:single-stranded DNA binding"/>
    <property type="evidence" value="ECO:0007669"/>
    <property type="project" value="InterPro"/>
</dbReference>
<dbReference type="InterPro" id="IPR012340">
    <property type="entry name" value="NA-bd_OB-fold"/>
</dbReference>
<dbReference type="PANTHER" id="PTHR10302:SF0">
    <property type="entry name" value="SINGLE-STRANDED DNA-BINDING PROTEIN, MITOCHONDRIAL"/>
    <property type="match status" value="1"/>
</dbReference>
<dbReference type="AlphaFoldDB" id="A0A139A9W9"/>
<dbReference type="GO" id="GO:0009295">
    <property type="term" value="C:nucleoid"/>
    <property type="evidence" value="ECO:0007669"/>
    <property type="project" value="TreeGrafter"/>
</dbReference>
<sequence length="154" mass="16783">MSFQSAAAMFTRFSSLASPVTLGSIRRAMSAIPEDVNKVTLVGRVVEAPSYFQFQKGSTSGVTTFRMVTVEHIKAGDKEWDGKTFHTVKCFQASLNDQILGSELQPGNVVHVEGKLRADQWTSKDGAKRSRTVVELGKAATFKVLSRESAPVSE</sequence>
<dbReference type="NCBIfam" id="TIGR00621">
    <property type="entry name" value="ssb"/>
    <property type="match status" value="1"/>
</dbReference>
<organism evidence="3 4">
    <name type="scientific">Gonapodya prolifera (strain JEL478)</name>
    <name type="common">Monoblepharis prolifera</name>
    <dbReference type="NCBI Taxonomy" id="1344416"/>
    <lineage>
        <taxon>Eukaryota</taxon>
        <taxon>Fungi</taxon>
        <taxon>Fungi incertae sedis</taxon>
        <taxon>Chytridiomycota</taxon>
        <taxon>Chytridiomycota incertae sedis</taxon>
        <taxon>Monoblepharidomycetes</taxon>
        <taxon>Monoblepharidales</taxon>
        <taxon>Gonapodyaceae</taxon>
        <taxon>Gonapodya</taxon>
    </lineage>
</organism>
<evidence type="ECO:0000256" key="1">
    <source>
        <dbReference type="ARBA" id="ARBA00023125"/>
    </source>
</evidence>
<dbReference type="Pfam" id="PF00436">
    <property type="entry name" value="SSB"/>
    <property type="match status" value="1"/>
</dbReference>
<accession>A0A139A9W9</accession>
<dbReference type="SUPFAM" id="SSF50249">
    <property type="entry name" value="Nucleic acid-binding proteins"/>
    <property type="match status" value="1"/>
</dbReference>